<dbReference type="Proteomes" id="UP000078542">
    <property type="component" value="Unassembled WGS sequence"/>
</dbReference>
<organism evidence="1 2">
    <name type="scientific">Cyphomyrmex costatus</name>
    <dbReference type="NCBI Taxonomy" id="456900"/>
    <lineage>
        <taxon>Eukaryota</taxon>
        <taxon>Metazoa</taxon>
        <taxon>Ecdysozoa</taxon>
        <taxon>Arthropoda</taxon>
        <taxon>Hexapoda</taxon>
        <taxon>Insecta</taxon>
        <taxon>Pterygota</taxon>
        <taxon>Neoptera</taxon>
        <taxon>Endopterygota</taxon>
        <taxon>Hymenoptera</taxon>
        <taxon>Apocrita</taxon>
        <taxon>Aculeata</taxon>
        <taxon>Formicoidea</taxon>
        <taxon>Formicidae</taxon>
        <taxon>Myrmicinae</taxon>
        <taxon>Cyphomyrmex</taxon>
    </lineage>
</organism>
<feature type="non-terminal residue" evidence="1">
    <location>
        <position position="1"/>
    </location>
</feature>
<dbReference type="AlphaFoldDB" id="A0A151IJ45"/>
<name>A0A151IJ45_9HYME</name>
<reference evidence="1 2" key="1">
    <citation type="submission" date="2016-03" db="EMBL/GenBank/DDBJ databases">
        <title>Cyphomyrmex costatus WGS genome.</title>
        <authorList>
            <person name="Nygaard S."/>
            <person name="Hu H."/>
            <person name="Boomsma J."/>
            <person name="Zhang G."/>
        </authorList>
    </citation>
    <scope>NUCLEOTIDE SEQUENCE [LARGE SCALE GENOMIC DNA]</scope>
    <source>
        <strain evidence="1">MS0001</strain>
        <tissue evidence="1">Whole body</tissue>
    </source>
</reference>
<evidence type="ECO:0000313" key="2">
    <source>
        <dbReference type="Proteomes" id="UP000078542"/>
    </source>
</evidence>
<accession>A0A151IJ45</accession>
<protein>
    <submittedName>
        <fullName evidence="1">Uncharacterized protein</fullName>
    </submittedName>
</protein>
<gene>
    <name evidence="1" type="ORF">ALC62_06276</name>
</gene>
<evidence type="ECO:0000313" key="1">
    <source>
        <dbReference type="EMBL" id="KYN02878.1"/>
    </source>
</evidence>
<dbReference type="EMBL" id="KQ977412">
    <property type="protein sequence ID" value="KYN02878.1"/>
    <property type="molecule type" value="Genomic_DNA"/>
</dbReference>
<keyword evidence="2" id="KW-1185">Reference proteome</keyword>
<proteinExistence type="predicted"/>
<sequence length="96" mass="11558">EYDLFIKEGMFNIRYSNRFWNSIWTDMDKIEKFYNILFASSQQHVEMRSSLVNRDTEDIGKLMTWFFEHHSFPKIKQIISISIGVIGNENNQLLYV</sequence>